<dbReference type="AlphaFoldDB" id="A0A2K1ZP17"/>
<organism evidence="2 3">
    <name type="scientific">Populus trichocarpa</name>
    <name type="common">Western balsam poplar</name>
    <name type="synonym">Populus balsamifera subsp. trichocarpa</name>
    <dbReference type="NCBI Taxonomy" id="3694"/>
    <lineage>
        <taxon>Eukaryota</taxon>
        <taxon>Viridiplantae</taxon>
        <taxon>Streptophyta</taxon>
        <taxon>Embryophyta</taxon>
        <taxon>Tracheophyta</taxon>
        <taxon>Spermatophyta</taxon>
        <taxon>Magnoliopsida</taxon>
        <taxon>eudicotyledons</taxon>
        <taxon>Gunneridae</taxon>
        <taxon>Pentapetalae</taxon>
        <taxon>rosids</taxon>
        <taxon>fabids</taxon>
        <taxon>Malpighiales</taxon>
        <taxon>Salicaceae</taxon>
        <taxon>Saliceae</taxon>
        <taxon>Populus</taxon>
    </lineage>
</organism>
<gene>
    <name evidence="2" type="ORF">POPTR_007G041800</name>
</gene>
<reference evidence="2 3" key="1">
    <citation type="journal article" date="2006" name="Science">
        <title>The genome of black cottonwood, Populus trichocarpa (Torr. &amp; Gray).</title>
        <authorList>
            <person name="Tuskan G.A."/>
            <person name="Difazio S."/>
            <person name="Jansson S."/>
            <person name="Bohlmann J."/>
            <person name="Grigoriev I."/>
            <person name="Hellsten U."/>
            <person name="Putnam N."/>
            <person name="Ralph S."/>
            <person name="Rombauts S."/>
            <person name="Salamov A."/>
            <person name="Schein J."/>
            <person name="Sterck L."/>
            <person name="Aerts A."/>
            <person name="Bhalerao R.R."/>
            <person name="Bhalerao R.P."/>
            <person name="Blaudez D."/>
            <person name="Boerjan W."/>
            <person name="Brun A."/>
            <person name="Brunner A."/>
            <person name="Busov V."/>
            <person name="Campbell M."/>
            <person name="Carlson J."/>
            <person name="Chalot M."/>
            <person name="Chapman J."/>
            <person name="Chen G.L."/>
            <person name="Cooper D."/>
            <person name="Coutinho P.M."/>
            <person name="Couturier J."/>
            <person name="Covert S."/>
            <person name="Cronk Q."/>
            <person name="Cunningham R."/>
            <person name="Davis J."/>
            <person name="Degroeve S."/>
            <person name="Dejardin A."/>
            <person name="Depamphilis C."/>
            <person name="Detter J."/>
            <person name="Dirks B."/>
            <person name="Dubchak I."/>
            <person name="Duplessis S."/>
            <person name="Ehlting J."/>
            <person name="Ellis B."/>
            <person name="Gendler K."/>
            <person name="Goodstein D."/>
            <person name="Gribskov M."/>
            <person name="Grimwood J."/>
            <person name="Groover A."/>
            <person name="Gunter L."/>
            <person name="Hamberger B."/>
            <person name="Heinze B."/>
            <person name="Helariutta Y."/>
            <person name="Henrissat B."/>
            <person name="Holligan D."/>
            <person name="Holt R."/>
            <person name="Huang W."/>
            <person name="Islam-Faridi N."/>
            <person name="Jones S."/>
            <person name="Jones-Rhoades M."/>
            <person name="Jorgensen R."/>
            <person name="Joshi C."/>
            <person name="Kangasjarvi J."/>
            <person name="Karlsson J."/>
            <person name="Kelleher C."/>
            <person name="Kirkpatrick R."/>
            <person name="Kirst M."/>
            <person name="Kohler A."/>
            <person name="Kalluri U."/>
            <person name="Larimer F."/>
            <person name="Leebens-Mack J."/>
            <person name="Leple J.C."/>
            <person name="Locascio P."/>
            <person name="Lou Y."/>
            <person name="Lucas S."/>
            <person name="Martin F."/>
            <person name="Montanini B."/>
            <person name="Napoli C."/>
            <person name="Nelson D.R."/>
            <person name="Nelson C."/>
            <person name="Nieminen K."/>
            <person name="Nilsson O."/>
            <person name="Pereda V."/>
            <person name="Peter G."/>
            <person name="Philippe R."/>
            <person name="Pilate G."/>
            <person name="Poliakov A."/>
            <person name="Razumovskaya J."/>
            <person name="Richardson P."/>
            <person name="Rinaldi C."/>
            <person name="Ritland K."/>
            <person name="Rouze P."/>
            <person name="Ryaboy D."/>
            <person name="Schmutz J."/>
            <person name="Schrader J."/>
            <person name="Segerman B."/>
            <person name="Shin H."/>
            <person name="Siddiqui A."/>
            <person name="Sterky F."/>
            <person name="Terry A."/>
            <person name="Tsai C.J."/>
            <person name="Uberbacher E."/>
            <person name="Unneberg P."/>
            <person name="Vahala J."/>
            <person name="Wall K."/>
            <person name="Wessler S."/>
            <person name="Yang G."/>
            <person name="Yin T."/>
            <person name="Douglas C."/>
            <person name="Marra M."/>
            <person name="Sandberg G."/>
            <person name="Van de Peer Y."/>
            <person name="Rokhsar D."/>
        </authorList>
    </citation>
    <scope>NUCLEOTIDE SEQUENCE [LARGE SCALE GENOMIC DNA]</scope>
    <source>
        <strain evidence="3">cv. Nisqually</strain>
    </source>
</reference>
<evidence type="ECO:0000256" key="1">
    <source>
        <dbReference type="SAM" id="MobiDB-lite"/>
    </source>
</evidence>
<proteinExistence type="predicted"/>
<evidence type="ECO:0000313" key="3">
    <source>
        <dbReference type="Proteomes" id="UP000006729"/>
    </source>
</evidence>
<name>A0A2K1ZP17_POPTR</name>
<accession>A0A2K1ZP17</accession>
<feature type="region of interest" description="Disordered" evidence="1">
    <location>
        <begin position="22"/>
        <end position="58"/>
    </location>
</feature>
<evidence type="ECO:0000313" key="2">
    <source>
        <dbReference type="EMBL" id="PNT27022.1"/>
    </source>
</evidence>
<feature type="compositionally biased region" description="Basic and acidic residues" evidence="1">
    <location>
        <begin position="23"/>
        <end position="36"/>
    </location>
</feature>
<sequence>MVGLPGTKENFQQIWRNDFNVHSMEKKPKELKRMKPESGGSIPTSQKNKSVSRIPVPFKQRDSRSYAMVVRAGNDAVQEPKNNSGTVPLVIHNTSEGGGCLDEE</sequence>
<dbReference type="EMBL" id="CM009296">
    <property type="protein sequence ID" value="PNT27022.1"/>
    <property type="molecule type" value="Genomic_DNA"/>
</dbReference>
<keyword evidence="3" id="KW-1185">Reference proteome</keyword>
<protein>
    <submittedName>
        <fullName evidence="2">Uncharacterized protein</fullName>
    </submittedName>
</protein>
<dbReference type="InParanoid" id="A0A2K1ZP17"/>
<feature type="compositionally biased region" description="Polar residues" evidence="1">
    <location>
        <begin position="41"/>
        <end position="51"/>
    </location>
</feature>
<feature type="region of interest" description="Disordered" evidence="1">
    <location>
        <begin position="73"/>
        <end position="104"/>
    </location>
</feature>
<dbReference type="Proteomes" id="UP000006729">
    <property type="component" value="Chromosome 7"/>
</dbReference>